<protein>
    <submittedName>
        <fullName evidence="2">Uncharacterized protein</fullName>
    </submittedName>
</protein>
<feature type="region of interest" description="Disordered" evidence="1">
    <location>
        <begin position="281"/>
        <end position="317"/>
    </location>
</feature>
<dbReference type="Proteomes" id="UP001369815">
    <property type="component" value="Unassembled WGS sequence"/>
</dbReference>
<accession>A0AAX6MAE1</accession>
<reference evidence="2 3" key="1">
    <citation type="journal article" date="2024" name="Front Chem Biol">
        <title>Unveiling the potential of Daldinia eschscholtzii MFLUCC 19-0629 through bioactivity and bioinformatics studies for enhanced sustainable agriculture production.</title>
        <authorList>
            <person name="Brooks S."/>
            <person name="Weaver J.A."/>
            <person name="Klomchit A."/>
            <person name="Alharthi S.A."/>
            <person name="Onlamun T."/>
            <person name="Nurani R."/>
            <person name="Vong T.K."/>
            <person name="Alberti F."/>
            <person name="Greco C."/>
        </authorList>
    </citation>
    <scope>NUCLEOTIDE SEQUENCE [LARGE SCALE GENOMIC DNA]</scope>
    <source>
        <strain evidence="2">MFLUCC 19-0629</strain>
    </source>
</reference>
<keyword evidence="3" id="KW-1185">Reference proteome</keyword>
<sequence>MGRPSRSDIDDEESRRSLQNRRGGVHMDSMPFQFPYSQSSKSETYSPDGTSYYPHPCANHSIDTDDQNGKPDLDQPMMRFKSLSRSGAKALRSRPVTPAPAAPNVGTSANVNAELKVSLAARQLAFQIGESKKFWIAFQDEFEVEVKAVKYYASDDVLQRIWQKRIEYNSKYKSDEDQDDEQFKIQKMKLEACLDQVKDAAKEYIQSHPLSSPSDHDPRHIALEKVQVAGDRVLLLAEKSTLSNIACADLVTQASDLERLVDTKSPDAKILHQFDKREIRKTLSEGEDKDTVTAETTSQEQDLPGEEVYVEDKDDEY</sequence>
<feature type="compositionally biased region" description="Basic and acidic residues" evidence="1">
    <location>
        <begin position="1"/>
        <end position="16"/>
    </location>
</feature>
<organism evidence="2 3">
    <name type="scientific">Daldinia eschscholtzii</name>
    <dbReference type="NCBI Taxonomy" id="292717"/>
    <lineage>
        <taxon>Eukaryota</taxon>
        <taxon>Fungi</taxon>
        <taxon>Dikarya</taxon>
        <taxon>Ascomycota</taxon>
        <taxon>Pezizomycotina</taxon>
        <taxon>Sordariomycetes</taxon>
        <taxon>Xylariomycetidae</taxon>
        <taxon>Xylariales</taxon>
        <taxon>Hypoxylaceae</taxon>
        <taxon>Daldinia</taxon>
    </lineage>
</organism>
<gene>
    <name evidence="2" type="ORF">Daesc_009235</name>
</gene>
<evidence type="ECO:0000313" key="3">
    <source>
        <dbReference type="Proteomes" id="UP001369815"/>
    </source>
</evidence>
<evidence type="ECO:0000256" key="1">
    <source>
        <dbReference type="SAM" id="MobiDB-lite"/>
    </source>
</evidence>
<dbReference type="AlphaFoldDB" id="A0AAX6MAE1"/>
<evidence type="ECO:0000313" key="2">
    <source>
        <dbReference type="EMBL" id="KAK6949161.1"/>
    </source>
</evidence>
<feature type="compositionally biased region" description="Acidic residues" evidence="1">
    <location>
        <begin position="303"/>
        <end position="317"/>
    </location>
</feature>
<dbReference type="EMBL" id="JBANMG010000009">
    <property type="protein sequence ID" value="KAK6949161.1"/>
    <property type="molecule type" value="Genomic_DNA"/>
</dbReference>
<comment type="caution">
    <text evidence="2">The sequence shown here is derived from an EMBL/GenBank/DDBJ whole genome shotgun (WGS) entry which is preliminary data.</text>
</comment>
<feature type="compositionally biased region" description="Polar residues" evidence="1">
    <location>
        <begin position="35"/>
        <end position="49"/>
    </location>
</feature>
<feature type="region of interest" description="Disordered" evidence="1">
    <location>
        <begin position="1"/>
        <end position="105"/>
    </location>
</feature>
<name>A0AAX6MAE1_9PEZI</name>
<proteinExistence type="predicted"/>
<feature type="compositionally biased region" description="Basic and acidic residues" evidence="1">
    <location>
        <begin position="281"/>
        <end position="292"/>
    </location>
</feature>